<evidence type="ECO:0000313" key="4">
    <source>
        <dbReference type="EMBL" id="CAH1851154.1"/>
    </source>
</evidence>
<keyword evidence="1 4" id="KW-0808">Transferase</keyword>
<dbReference type="GO" id="GO:0004145">
    <property type="term" value="F:diamine N-acetyltransferase activity"/>
    <property type="evidence" value="ECO:0007669"/>
    <property type="project" value="UniProtKB-EC"/>
</dbReference>
<dbReference type="Gene3D" id="3.40.630.30">
    <property type="match status" value="1"/>
</dbReference>
<dbReference type="PANTHER" id="PTHR43420:SF47">
    <property type="entry name" value="N-ACETYLTRANSFERASE DOMAIN-CONTAINING PROTEIN"/>
    <property type="match status" value="1"/>
</dbReference>
<dbReference type="InterPro" id="IPR000182">
    <property type="entry name" value="GNAT_dom"/>
</dbReference>
<dbReference type="Proteomes" id="UP000838102">
    <property type="component" value="Unassembled WGS sequence"/>
</dbReference>
<dbReference type="EMBL" id="CAKOEU010000001">
    <property type="protein sequence ID" value="CAH1851154.1"/>
    <property type="molecule type" value="Genomic_DNA"/>
</dbReference>
<organism evidence="4 5">
    <name type="scientific">Convivina praedatoris</name>
    <dbReference type="NCBI Taxonomy" id="2880963"/>
    <lineage>
        <taxon>Bacteria</taxon>
        <taxon>Bacillati</taxon>
        <taxon>Bacillota</taxon>
        <taxon>Bacilli</taxon>
        <taxon>Lactobacillales</taxon>
        <taxon>Lactobacillaceae</taxon>
        <taxon>Convivina</taxon>
    </lineage>
</organism>
<evidence type="ECO:0000259" key="3">
    <source>
        <dbReference type="PROSITE" id="PS51186"/>
    </source>
</evidence>
<sequence>MNELVKVELADILTLQKIGMETFADTFGTEDNQRNLVQYFQENYNVDQIAQELVNPESQCQFLYHEGNLAGYMKLNVGEAQTEFQKENGLEIQRLYIKKEYKRLGLGSQLINNAIEQGQQLSKDYVWLGVWEHNAKAIRFYEKMDFHAFSEHDFTFGEEIQRDILVRRELL</sequence>
<keyword evidence="5" id="KW-1185">Reference proteome</keyword>
<gene>
    <name evidence="4" type="primary">paiA</name>
    <name evidence="4" type="ORF">LMG032447_00279</name>
</gene>
<dbReference type="PROSITE" id="PS51186">
    <property type="entry name" value="GNAT"/>
    <property type="match status" value="1"/>
</dbReference>
<feature type="domain" description="N-acetyltransferase" evidence="3">
    <location>
        <begin position="2"/>
        <end position="171"/>
    </location>
</feature>
<dbReference type="CDD" id="cd04301">
    <property type="entry name" value="NAT_SF"/>
    <property type="match status" value="1"/>
</dbReference>
<dbReference type="Pfam" id="PF00583">
    <property type="entry name" value="Acetyltransf_1"/>
    <property type="match status" value="1"/>
</dbReference>
<comment type="caution">
    <text evidence="4">The sequence shown here is derived from an EMBL/GenBank/DDBJ whole genome shotgun (WGS) entry which is preliminary data.</text>
</comment>
<evidence type="ECO:0000313" key="5">
    <source>
        <dbReference type="Proteomes" id="UP000838102"/>
    </source>
</evidence>
<dbReference type="PANTHER" id="PTHR43420">
    <property type="entry name" value="ACETYLTRANSFERASE"/>
    <property type="match status" value="1"/>
</dbReference>
<dbReference type="RefSeq" id="WP_248705735.1">
    <property type="nucleotide sequence ID" value="NZ_CAKOET010000001.1"/>
</dbReference>
<accession>A0ABN8H7W4</accession>
<keyword evidence="2 4" id="KW-0012">Acyltransferase</keyword>
<dbReference type="InterPro" id="IPR016181">
    <property type="entry name" value="Acyl_CoA_acyltransferase"/>
</dbReference>
<evidence type="ECO:0000256" key="2">
    <source>
        <dbReference type="ARBA" id="ARBA00023315"/>
    </source>
</evidence>
<name>A0ABN8H7W4_9LACO</name>
<proteinExistence type="predicted"/>
<reference evidence="4" key="1">
    <citation type="submission" date="2022-03" db="EMBL/GenBank/DDBJ databases">
        <authorList>
            <person name="Hettiarachchi G."/>
        </authorList>
    </citation>
    <scope>NUCLEOTIDE SEQUENCE</scope>
    <source>
        <strain evidence="4">LMG 32447</strain>
    </source>
</reference>
<protein>
    <submittedName>
        <fullName evidence="4">Spermidine/spermine N(1)-acetyltransferase</fullName>
        <ecNumber evidence="4">2.3.1.57</ecNumber>
    </submittedName>
</protein>
<evidence type="ECO:0000256" key="1">
    <source>
        <dbReference type="ARBA" id="ARBA00022679"/>
    </source>
</evidence>
<dbReference type="SUPFAM" id="SSF55729">
    <property type="entry name" value="Acyl-CoA N-acyltransferases (Nat)"/>
    <property type="match status" value="1"/>
</dbReference>
<dbReference type="EC" id="2.3.1.57" evidence="4"/>
<dbReference type="InterPro" id="IPR050680">
    <property type="entry name" value="YpeA/RimI_acetyltransf"/>
</dbReference>